<dbReference type="Pfam" id="PF01990">
    <property type="entry name" value="ATP-synt_F"/>
    <property type="match status" value="1"/>
</dbReference>
<dbReference type="InterPro" id="IPR036906">
    <property type="entry name" value="ATPase_V1_fsu_sf"/>
</dbReference>
<gene>
    <name evidence="4" type="ORF">JonanDRAFT_0149</name>
</gene>
<evidence type="ECO:0000256" key="1">
    <source>
        <dbReference type="ARBA" id="ARBA00010148"/>
    </source>
</evidence>
<dbReference type="STRING" id="885272.JonanDRAFT_0149"/>
<dbReference type="Gene3D" id="3.40.50.10580">
    <property type="entry name" value="ATPase, V1 complex, subunit F"/>
    <property type="match status" value="1"/>
</dbReference>
<dbReference type="EMBL" id="CM001376">
    <property type="protein sequence ID" value="EHM12576.1"/>
    <property type="molecule type" value="Genomic_DNA"/>
</dbReference>
<sequence length="110" mass="11611">MSKPQTSSMAAVGAYDTVLPFQAVGVKPYVLAPNDSPADVLQRLAAEGCGVVFVEEAVYQKESALVDRLNLEYGTSIIPIPGIRGSLGTGLRAIRASVERAVGMDIFAKE</sequence>
<proteinExistence type="inferred from homology"/>
<name>H0UMA3_9BACT</name>
<comment type="similarity">
    <text evidence="1">Belongs to the V-ATPase F subunit family.</text>
</comment>
<dbReference type="InterPro" id="IPR008218">
    <property type="entry name" value="ATPase_V1-cplx_f_g_su"/>
</dbReference>
<dbReference type="AlphaFoldDB" id="H0UMA3"/>
<dbReference type="Proteomes" id="UP000003806">
    <property type="component" value="Chromosome"/>
</dbReference>
<reference evidence="4 5" key="1">
    <citation type="submission" date="2011-11" db="EMBL/GenBank/DDBJ databases">
        <title>The Noncontiguous Finished genome of Jonquetella anthropi DSM 22815.</title>
        <authorList>
            <consortium name="US DOE Joint Genome Institute (JGI-PGF)"/>
            <person name="Lucas S."/>
            <person name="Copeland A."/>
            <person name="Lapidus A."/>
            <person name="Glavina del Rio T."/>
            <person name="Dalin E."/>
            <person name="Tice H."/>
            <person name="Bruce D."/>
            <person name="Goodwin L."/>
            <person name="Pitluck S."/>
            <person name="Peters L."/>
            <person name="Mikhailova N."/>
            <person name="Held B."/>
            <person name="Kyrpides N."/>
            <person name="Mavromatis K."/>
            <person name="Ivanova N."/>
            <person name="Markowitz V."/>
            <person name="Cheng J.-F."/>
            <person name="Hugenholtz P."/>
            <person name="Woyke T."/>
            <person name="Wu D."/>
            <person name="Gronow S."/>
            <person name="Wellnitz S."/>
            <person name="Brambilla E."/>
            <person name="Klenk H.-P."/>
            <person name="Eisen J.A."/>
        </authorList>
    </citation>
    <scope>NUCLEOTIDE SEQUENCE [LARGE SCALE GENOMIC DNA]</scope>
    <source>
        <strain evidence="4 5">DSM 22815</strain>
    </source>
</reference>
<dbReference type="OrthoDB" id="5311at2"/>
<dbReference type="RefSeq" id="WP_008522367.1">
    <property type="nucleotide sequence ID" value="NZ_CM001376.1"/>
</dbReference>
<dbReference type="eggNOG" id="COG1436">
    <property type="taxonomic scope" value="Bacteria"/>
</dbReference>
<evidence type="ECO:0000256" key="2">
    <source>
        <dbReference type="ARBA" id="ARBA00022448"/>
    </source>
</evidence>
<protein>
    <submittedName>
        <fullName evidence="4">Vacuolar-type H+-ATPase subunit F</fullName>
    </submittedName>
</protein>
<keyword evidence="5" id="KW-1185">Reference proteome</keyword>
<keyword evidence="3" id="KW-0406">Ion transport</keyword>
<organism evidence="4 5">
    <name type="scientific">Jonquetella anthropi DSM 22815</name>
    <dbReference type="NCBI Taxonomy" id="885272"/>
    <lineage>
        <taxon>Bacteria</taxon>
        <taxon>Thermotogati</taxon>
        <taxon>Synergistota</taxon>
        <taxon>Synergistia</taxon>
        <taxon>Synergistales</taxon>
        <taxon>Dethiosulfovibrionaceae</taxon>
        <taxon>Jonquetella</taxon>
    </lineage>
</organism>
<keyword evidence="2" id="KW-0813">Transport</keyword>
<evidence type="ECO:0000256" key="3">
    <source>
        <dbReference type="ARBA" id="ARBA00023065"/>
    </source>
</evidence>
<dbReference type="GO" id="GO:0046961">
    <property type="term" value="F:proton-transporting ATPase activity, rotational mechanism"/>
    <property type="evidence" value="ECO:0007669"/>
    <property type="project" value="InterPro"/>
</dbReference>
<evidence type="ECO:0000313" key="4">
    <source>
        <dbReference type="EMBL" id="EHM12576.1"/>
    </source>
</evidence>
<dbReference type="HOGENOM" id="CLU_135754_1_0_0"/>
<dbReference type="SUPFAM" id="SSF159468">
    <property type="entry name" value="AtpF-like"/>
    <property type="match status" value="1"/>
</dbReference>
<accession>H0UMA3</accession>
<evidence type="ECO:0000313" key="5">
    <source>
        <dbReference type="Proteomes" id="UP000003806"/>
    </source>
</evidence>